<dbReference type="Proteomes" id="UP000023152">
    <property type="component" value="Unassembled WGS sequence"/>
</dbReference>
<evidence type="ECO:0008006" key="3">
    <source>
        <dbReference type="Google" id="ProtNLM"/>
    </source>
</evidence>
<gene>
    <name evidence="1" type="ORF">RFI_00581</name>
</gene>
<sequence>ALELNDDFIGVSDIRQSNITKEEVIEAMRHLSPYKAQGPDNIYNQMLKNDGNVMIESLVFLFGWKKANIMPIPKPDRDHNELLLRLTETIHKSFDCNSVTYAVLLDISAAYDSIWRNRLKYKMRNEFKLDGRLYWWIDRFLSDRLGRV</sequence>
<comment type="caution">
    <text evidence="1">The sequence shown here is derived from an EMBL/GenBank/DDBJ whole genome shotgun (WGS) entry which is preliminary data.</text>
</comment>
<name>X6PE45_RETFI</name>
<evidence type="ECO:0000313" key="1">
    <source>
        <dbReference type="EMBL" id="ETO36481.1"/>
    </source>
</evidence>
<dbReference type="OrthoDB" id="419189at2759"/>
<keyword evidence="2" id="KW-1185">Reference proteome</keyword>
<dbReference type="EMBL" id="ASPP01000606">
    <property type="protein sequence ID" value="ETO36481.1"/>
    <property type="molecule type" value="Genomic_DNA"/>
</dbReference>
<reference evidence="1 2" key="1">
    <citation type="journal article" date="2013" name="Curr. Biol.">
        <title>The Genome of the Foraminiferan Reticulomyxa filosa.</title>
        <authorList>
            <person name="Glockner G."/>
            <person name="Hulsmann N."/>
            <person name="Schleicher M."/>
            <person name="Noegel A.A."/>
            <person name="Eichinger L."/>
            <person name="Gallinger C."/>
            <person name="Pawlowski J."/>
            <person name="Sierra R."/>
            <person name="Euteneuer U."/>
            <person name="Pillet L."/>
            <person name="Moustafa A."/>
            <person name="Platzer M."/>
            <person name="Groth M."/>
            <person name="Szafranski K."/>
            <person name="Schliwa M."/>
        </authorList>
    </citation>
    <scope>NUCLEOTIDE SEQUENCE [LARGE SCALE GENOMIC DNA]</scope>
</reference>
<feature type="non-terminal residue" evidence="1">
    <location>
        <position position="148"/>
    </location>
</feature>
<accession>X6PE45</accession>
<dbReference type="AlphaFoldDB" id="X6PE45"/>
<evidence type="ECO:0000313" key="2">
    <source>
        <dbReference type="Proteomes" id="UP000023152"/>
    </source>
</evidence>
<protein>
    <recommendedName>
        <fullName evidence="3">Reverse transcriptase domain-containing protein</fullName>
    </recommendedName>
</protein>
<feature type="non-terminal residue" evidence="1">
    <location>
        <position position="1"/>
    </location>
</feature>
<proteinExistence type="predicted"/>
<organism evidence="1 2">
    <name type="scientific">Reticulomyxa filosa</name>
    <dbReference type="NCBI Taxonomy" id="46433"/>
    <lineage>
        <taxon>Eukaryota</taxon>
        <taxon>Sar</taxon>
        <taxon>Rhizaria</taxon>
        <taxon>Retaria</taxon>
        <taxon>Foraminifera</taxon>
        <taxon>Monothalamids</taxon>
        <taxon>Reticulomyxidae</taxon>
        <taxon>Reticulomyxa</taxon>
    </lineage>
</organism>